<evidence type="ECO:0000256" key="3">
    <source>
        <dbReference type="ARBA" id="ARBA00022729"/>
    </source>
</evidence>
<name>D7FX49_ECTSI</name>
<evidence type="ECO:0000256" key="6">
    <source>
        <dbReference type="ARBA" id="ARBA00023027"/>
    </source>
</evidence>
<dbReference type="OrthoDB" id="38045at2759"/>
<evidence type="ECO:0000256" key="1">
    <source>
        <dbReference type="ARBA" id="ARBA00005855"/>
    </source>
</evidence>
<dbReference type="EMBL" id="FN648509">
    <property type="protein sequence ID" value="CBJ26382.1"/>
    <property type="molecule type" value="Genomic_DNA"/>
</dbReference>
<keyword evidence="3" id="KW-0732">Signal</keyword>
<reference evidence="8 9" key="1">
    <citation type="journal article" date="2010" name="Nature">
        <title>The Ectocarpus genome and the independent evolution of multicellularity in brown algae.</title>
        <authorList>
            <person name="Cock J.M."/>
            <person name="Sterck L."/>
            <person name="Rouze P."/>
            <person name="Scornet D."/>
            <person name="Allen A.E."/>
            <person name="Amoutzias G."/>
            <person name="Anthouard V."/>
            <person name="Artiguenave F."/>
            <person name="Aury J.M."/>
            <person name="Badger J.H."/>
            <person name="Beszteri B."/>
            <person name="Billiau K."/>
            <person name="Bonnet E."/>
            <person name="Bothwell J.H."/>
            <person name="Bowler C."/>
            <person name="Boyen C."/>
            <person name="Brownlee C."/>
            <person name="Carrano C.J."/>
            <person name="Charrier B."/>
            <person name="Cho G.Y."/>
            <person name="Coelho S.M."/>
            <person name="Collen J."/>
            <person name="Corre E."/>
            <person name="Da Silva C."/>
            <person name="Delage L."/>
            <person name="Delaroque N."/>
            <person name="Dittami S.M."/>
            <person name="Doulbeau S."/>
            <person name="Elias M."/>
            <person name="Farnham G."/>
            <person name="Gachon C.M."/>
            <person name="Gschloessl B."/>
            <person name="Heesch S."/>
            <person name="Jabbari K."/>
            <person name="Jubin C."/>
            <person name="Kawai H."/>
            <person name="Kimura K."/>
            <person name="Kloareg B."/>
            <person name="Kupper F.C."/>
            <person name="Lang D."/>
            <person name="Le Bail A."/>
            <person name="Leblanc C."/>
            <person name="Lerouge P."/>
            <person name="Lohr M."/>
            <person name="Lopez P.J."/>
            <person name="Martens C."/>
            <person name="Maumus F."/>
            <person name="Michel G."/>
            <person name="Miranda-Saavedra D."/>
            <person name="Morales J."/>
            <person name="Moreau H."/>
            <person name="Motomura T."/>
            <person name="Nagasato C."/>
            <person name="Napoli C.A."/>
            <person name="Nelson D.R."/>
            <person name="Nyvall-Collen P."/>
            <person name="Peters A.F."/>
            <person name="Pommier C."/>
            <person name="Potin P."/>
            <person name="Poulain J."/>
            <person name="Quesneville H."/>
            <person name="Read B."/>
            <person name="Rensing S.A."/>
            <person name="Ritter A."/>
            <person name="Rousvoal S."/>
            <person name="Samanta M."/>
            <person name="Samson G."/>
            <person name="Schroeder D.C."/>
            <person name="Segurens B."/>
            <person name="Strittmatter M."/>
            <person name="Tonon T."/>
            <person name="Tregear J.W."/>
            <person name="Valentin K."/>
            <person name="von Dassow P."/>
            <person name="Yamagishi T."/>
            <person name="Van de Peer Y."/>
            <person name="Wincker P."/>
        </authorList>
    </citation>
    <scope>NUCLEOTIDE SEQUENCE [LARGE SCALE GENOMIC DNA]</scope>
    <source>
        <strain evidence="9">Ec32 / CCAP1310/4</strain>
    </source>
</reference>
<keyword evidence="4" id="KW-0274">FAD</keyword>
<dbReference type="InterPro" id="IPR036188">
    <property type="entry name" value="FAD/NAD-bd_sf"/>
</dbReference>
<gene>
    <name evidence="8" type="ORF">Esi_0032_0106</name>
</gene>
<organism evidence="8 9">
    <name type="scientific">Ectocarpus siliculosus</name>
    <name type="common">Brown alga</name>
    <name type="synonym">Conferva siliculosa</name>
    <dbReference type="NCBI Taxonomy" id="2880"/>
    <lineage>
        <taxon>Eukaryota</taxon>
        <taxon>Sar</taxon>
        <taxon>Stramenopiles</taxon>
        <taxon>Ochrophyta</taxon>
        <taxon>PX clade</taxon>
        <taxon>Phaeophyceae</taxon>
        <taxon>Ectocarpales</taxon>
        <taxon>Ectocarpaceae</taxon>
        <taxon>Ectocarpus</taxon>
    </lineage>
</organism>
<keyword evidence="2" id="KW-0285">Flavoprotein</keyword>
<keyword evidence="5" id="KW-0521">NADP</keyword>
<evidence type="ECO:0000256" key="4">
    <source>
        <dbReference type="ARBA" id="ARBA00022827"/>
    </source>
</evidence>
<accession>D7FX49</accession>
<dbReference type="Pfam" id="PF13450">
    <property type="entry name" value="NAD_binding_8"/>
    <property type="match status" value="1"/>
</dbReference>
<proteinExistence type="inferred from homology"/>
<evidence type="ECO:0000256" key="7">
    <source>
        <dbReference type="SAM" id="Phobius"/>
    </source>
</evidence>
<dbReference type="PANTHER" id="PTHR46091">
    <property type="entry name" value="BLR7054 PROTEIN"/>
    <property type="match status" value="1"/>
</dbReference>
<dbReference type="OMA" id="QRKYAMG"/>
<comment type="similarity">
    <text evidence="1">Belongs to the carotenoid/retinoid oxidoreductase family. CrtISO subfamily.</text>
</comment>
<keyword evidence="7" id="KW-1133">Transmembrane helix</keyword>
<protein>
    <recommendedName>
        <fullName evidence="10">Amine oxidase domain-containing protein</fullName>
    </recommendedName>
</protein>
<evidence type="ECO:0000256" key="2">
    <source>
        <dbReference type="ARBA" id="ARBA00022630"/>
    </source>
</evidence>
<dbReference type="Proteomes" id="UP000002630">
    <property type="component" value="Linkage Group LG04"/>
</dbReference>
<dbReference type="PANTHER" id="PTHR46091:SF3">
    <property type="entry name" value="AMINE OXIDASE DOMAIN-CONTAINING PROTEIN"/>
    <property type="match status" value="1"/>
</dbReference>
<feature type="transmembrane region" description="Helical" evidence="7">
    <location>
        <begin position="133"/>
        <end position="156"/>
    </location>
</feature>
<keyword evidence="6" id="KW-0520">NAD</keyword>
<dbReference type="STRING" id="2880.D7FX49"/>
<sequence length="823" mass="87462">MVRMGEQLPAQAKSFISTAVDASEEVASQLASAFRVDVDSSDVSEVASLLAKELRRDAFLKANGAKFERELHEKYGVLKDVILHPTVQWLLGLCAQLWRSFHLFGKPPLGTTAGVVVGLMIYRRKVGFVNMSLAAAALSGLNPLVVVAVALAWKLWASTKFLPRGCRHNPEYEAPEDLGADKLSDDFEPAKVSTAPGEEYDHVVVGSDLGGLFCAALLSRCGRRVLVLEQGPLAGAGAVVKAPAGAGGWEFETGVQCLGGGDKLGRFIERLQLAFLPADEGSGKEKLKWEKVGRLESDLCVHDMVSVGDGKQTVLFPAEQEKLLESLMAQFPERRPFFRAFFGQAQKEKEGGSLAYYLLKLFASRPARWLDRVVVGLLATAPAMAHVEIAKRSVSEMMKAMLKTQPEGNDDLEAAQAALCALFRSENLAPSRVSCAALMGQTSSAWGGLYHPRGGFRAIAEELVDSIHASGGRVLTRAKATSVIVGKERAEGVTVVRESGGGGGNGSAAAAAAAAAASAVNIMVAGDGLGSVISSIGVIDTFRGLLPRKSALTTRAASGGATTAAAGDGPAAAGTAGETVTALGEKDGEGLDPAGFRILRAARPRVHLCVGLQGNWLEDLDGTSSYVHHVRDSMVEGGGGGGGHERHEGKLPDWCRISFGESKDSAGWKKETTSVVVTAEMTEEMAKLTIDGVGSTNEPIGPLRYTVQPGRSGRERLRERLLRRLHQDFPQTQGRDEFIMLAEQPRAGLSEGPERYLAKGVRAPTKVPGFFLAGEDLTISGMEGGVMGGWIAAHAALGYTPTDMFLRRRSLASDIPNLDKLRR</sequence>
<dbReference type="GO" id="GO:0016491">
    <property type="term" value="F:oxidoreductase activity"/>
    <property type="evidence" value="ECO:0007669"/>
    <property type="project" value="InterPro"/>
</dbReference>
<keyword evidence="9" id="KW-1185">Reference proteome</keyword>
<evidence type="ECO:0000313" key="8">
    <source>
        <dbReference type="EMBL" id="CBJ26382.1"/>
    </source>
</evidence>
<keyword evidence="7" id="KW-0472">Membrane</keyword>
<dbReference type="SUPFAM" id="SSF51905">
    <property type="entry name" value="FAD/NAD(P)-binding domain"/>
    <property type="match status" value="1"/>
</dbReference>
<dbReference type="Gene3D" id="3.50.50.60">
    <property type="entry name" value="FAD/NAD(P)-binding domain"/>
    <property type="match status" value="2"/>
</dbReference>
<evidence type="ECO:0000256" key="5">
    <source>
        <dbReference type="ARBA" id="ARBA00022857"/>
    </source>
</evidence>
<dbReference type="InParanoid" id="D7FX49"/>
<evidence type="ECO:0000313" key="9">
    <source>
        <dbReference type="Proteomes" id="UP000002630"/>
    </source>
</evidence>
<dbReference type="EMBL" id="FN649729">
    <property type="protein sequence ID" value="CBJ26382.1"/>
    <property type="molecule type" value="Genomic_DNA"/>
</dbReference>
<dbReference type="AlphaFoldDB" id="D7FX49"/>
<evidence type="ECO:0008006" key="10">
    <source>
        <dbReference type="Google" id="ProtNLM"/>
    </source>
</evidence>
<dbReference type="InterPro" id="IPR052206">
    <property type="entry name" value="Retinol_saturase"/>
</dbReference>
<keyword evidence="7" id="KW-0812">Transmembrane</keyword>